<dbReference type="EMBL" id="AVOT02020624">
    <property type="protein sequence ID" value="MBW0508928.1"/>
    <property type="molecule type" value="Genomic_DNA"/>
</dbReference>
<evidence type="ECO:0000256" key="1">
    <source>
        <dbReference type="SAM" id="MobiDB-lite"/>
    </source>
</evidence>
<dbReference type="AlphaFoldDB" id="A0A9Q3HKN9"/>
<reference evidence="2" key="1">
    <citation type="submission" date="2021-03" db="EMBL/GenBank/DDBJ databases">
        <title>Draft genome sequence of rust myrtle Austropuccinia psidii MF-1, a brazilian biotype.</title>
        <authorList>
            <person name="Quecine M.C."/>
            <person name="Pachon D.M.R."/>
            <person name="Bonatelli M.L."/>
            <person name="Correr F.H."/>
            <person name="Franceschini L.M."/>
            <person name="Leite T.F."/>
            <person name="Margarido G.R.A."/>
            <person name="Almeida C.A."/>
            <person name="Ferrarezi J.A."/>
            <person name="Labate C.A."/>
        </authorList>
    </citation>
    <scope>NUCLEOTIDE SEQUENCE</scope>
    <source>
        <strain evidence="2">MF-1</strain>
    </source>
</reference>
<name>A0A9Q3HKN9_9BASI</name>
<feature type="region of interest" description="Disordered" evidence="1">
    <location>
        <begin position="1"/>
        <end position="32"/>
    </location>
</feature>
<dbReference type="Proteomes" id="UP000765509">
    <property type="component" value="Unassembled WGS sequence"/>
</dbReference>
<evidence type="ECO:0000313" key="2">
    <source>
        <dbReference type="EMBL" id="MBW0508928.1"/>
    </source>
</evidence>
<proteinExistence type="predicted"/>
<protein>
    <submittedName>
        <fullName evidence="2">Uncharacterized protein</fullName>
    </submittedName>
</protein>
<evidence type="ECO:0000313" key="3">
    <source>
        <dbReference type="Proteomes" id="UP000765509"/>
    </source>
</evidence>
<organism evidence="2 3">
    <name type="scientific">Austropuccinia psidii MF-1</name>
    <dbReference type="NCBI Taxonomy" id="1389203"/>
    <lineage>
        <taxon>Eukaryota</taxon>
        <taxon>Fungi</taxon>
        <taxon>Dikarya</taxon>
        <taxon>Basidiomycota</taxon>
        <taxon>Pucciniomycotina</taxon>
        <taxon>Pucciniomycetes</taxon>
        <taxon>Pucciniales</taxon>
        <taxon>Sphaerophragmiaceae</taxon>
        <taxon>Austropuccinia</taxon>
    </lineage>
</organism>
<keyword evidence="3" id="KW-1185">Reference proteome</keyword>
<sequence>MPPITAHGEVEGNALTSQRSSPNSSDVDEDDFPSLSLRKEAQHSDVYKFYHSSGPNGVWDPVKIQNCFIYQCNHCASQI</sequence>
<gene>
    <name evidence="2" type="ORF">O181_048643</name>
</gene>
<comment type="caution">
    <text evidence="2">The sequence shown here is derived from an EMBL/GenBank/DDBJ whole genome shotgun (WGS) entry which is preliminary data.</text>
</comment>
<feature type="compositionally biased region" description="Polar residues" evidence="1">
    <location>
        <begin position="14"/>
        <end position="25"/>
    </location>
</feature>
<accession>A0A9Q3HKN9</accession>